<gene>
    <name evidence="3" type="ORF">KO353_05540</name>
</gene>
<dbReference type="GO" id="GO:0016787">
    <property type="term" value="F:hydrolase activity"/>
    <property type="evidence" value="ECO:0007669"/>
    <property type="project" value="UniProtKB-KW"/>
</dbReference>
<keyword evidence="3" id="KW-0378">Hydrolase</keyword>
<name>A0A975U5W9_9PROT</name>
<evidence type="ECO:0000259" key="2">
    <source>
        <dbReference type="Pfam" id="PF12146"/>
    </source>
</evidence>
<feature type="domain" description="Serine aminopeptidase S33" evidence="2">
    <location>
        <begin position="34"/>
        <end position="202"/>
    </location>
</feature>
<protein>
    <submittedName>
        <fullName evidence="3">Alpha/beta hydrolase</fullName>
    </submittedName>
</protein>
<feature type="region of interest" description="Disordered" evidence="1">
    <location>
        <begin position="204"/>
        <end position="240"/>
    </location>
</feature>
<dbReference type="KEGG" id="elio:KO353_05540"/>
<sequence>MHRQRGLRAVLETPRHHLRHLDRSRRPPRRRRHIEATRRAGPLLVYGISSGALKAALFAERNPGRVARLALDAFVWTGKGSPTLEQRRKKLPEYLAGGKRRPIDRAFVHSIFTRDHPGTAKDDVVDAFADAILALDDSVPIGTYVDMCLNLPVVDPERITCPTIVMRGEYDGIAAIDDLIEFFRRLPNPDKQFAVMPGIAHASSSRRTTASCSTSSRPSLPSLPRSTPALGPEPREGRNITMTHPPLMPGRRATLAGLSAAALAAALPGSGAAQGAFPTRNFRVVIPTGQGGGAERLARSFDDAWSRLLGRQFEYEFFPGAAG</sequence>
<evidence type="ECO:0000256" key="1">
    <source>
        <dbReference type="SAM" id="MobiDB-lite"/>
    </source>
</evidence>
<organism evidence="3 4">
    <name type="scientific">Elioraea tepida</name>
    <dbReference type="NCBI Taxonomy" id="2843330"/>
    <lineage>
        <taxon>Bacteria</taxon>
        <taxon>Pseudomonadati</taxon>
        <taxon>Pseudomonadota</taxon>
        <taxon>Alphaproteobacteria</taxon>
        <taxon>Acetobacterales</taxon>
        <taxon>Elioraeaceae</taxon>
        <taxon>Elioraea</taxon>
    </lineage>
</organism>
<accession>A0A975U5W9</accession>
<proteinExistence type="predicted"/>
<dbReference type="AlphaFoldDB" id="A0A975U5W9"/>
<evidence type="ECO:0000313" key="3">
    <source>
        <dbReference type="EMBL" id="QXM25671.1"/>
    </source>
</evidence>
<dbReference type="Pfam" id="PF12146">
    <property type="entry name" value="Hydrolase_4"/>
    <property type="match status" value="1"/>
</dbReference>
<dbReference type="EMBL" id="CP076448">
    <property type="protein sequence ID" value="QXM25671.1"/>
    <property type="molecule type" value="Genomic_DNA"/>
</dbReference>
<dbReference type="InterPro" id="IPR022742">
    <property type="entry name" value="Hydrolase_4"/>
</dbReference>
<evidence type="ECO:0000313" key="4">
    <source>
        <dbReference type="Proteomes" id="UP000694001"/>
    </source>
</evidence>
<feature type="compositionally biased region" description="Low complexity" evidence="1">
    <location>
        <begin position="204"/>
        <end position="230"/>
    </location>
</feature>
<reference evidence="3" key="1">
    <citation type="submission" date="2021-06" db="EMBL/GenBank/DDBJ databases">
        <title>Elioraea tepida, sp. nov., a moderately thermophilic aerobic anoxygenic phototrophic bacterium isolated from an alkaline siliceous hot spring mat community in Yellowstone National Park, WY, USA.</title>
        <authorList>
            <person name="Saini M.K."/>
            <person name="Yoshida S."/>
            <person name="Sebastian A."/>
            <person name="Hirose S."/>
            <person name="Hara E."/>
            <person name="Tamaki H."/>
            <person name="Soulier N.T."/>
            <person name="Albert I."/>
            <person name="Hanada S."/>
            <person name="Bryant D.A."/>
            <person name="Tank M."/>
        </authorList>
    </citation>
    <scope>NUCLEOTIDE SEQUENCE</scope>
    <source>
        <strain evidence="3">MS-P2</strain>
    </source>
</reference>
<keyword evidence="4" id="KW-1185">Reference proteome</keyword>
<dbReference type="Proteomes" id="UP000694001">
    <property type="component" value="Chromosome"/>
</dbReference>